<evidence type="ECO:0000313" key="1">
    <source>
        <dbReference type="EMBL" id="WDR06683.1"/>
    </source>
</evidence>
<name>A0ABY7YZ65_9HYPH</name>
<dbReference type="EMBL" id="CP118247">
    <property type="protein sequence ID" value="WDR06683.1"/>
    <property type="molecule type" value="Genomic_DNA"/>
</dbReference>
<reference evidence="1 2" key="1">
    <citation type="submission" date="2023-02" db="EMBL/GenBank/DDBJ databases">
        <title>Devosia chondri sp. nov., isolated from the phycosphere of marine algae.</title>
        <authorList>
            <person name="Kim J.M."/>
            <person name="Lee J.K."/>
            <person name="Choi B.J."/>
            <person name="Bayburt H."/>
            <person name="Jeon C.O."/>
        </authorList>
    </citation>
    <scope>NUCLEOTIDE SEQUENCE [LARGE SCALE GENOMIC DNA]</scope>
    <source>
        <strain evidence="1 2">G2-5</strain>
    </source>
</reference>
<evidence type="ECO:0000313" key="2">
    <source>
        <dbReference type="Proteomes" id="UP001222118"/>
    </source>
</evidence>
<proteinExistence type="predicted"/>
<dbReference type="Proteomes" id="UP001222118">
    <property type="component" value="Chromosome"/>
</dbReference>
<gene>
    <name evidence="1" type="ORF">PSQ90_04265</name>
</gene>
<dbReference type="RefSeq" id="WP_282212196.1">
    <property type="nucleotide sequence ID" value="NZ_CP118247.1"/>
</dbReference>
<sequence length="277" mass="31696">MPDSLDPAQSKPAKGKRARTKPLVRYVLPSDNHDFIGRVYDLSIVALNFDSFEEMAQYPDVKYALEVNYALKGLTRRVESLNLAGGLIWPERLPESFKDFAVSRYEWLTIAADVFLMRYTSVVDCALILANNVYECELEPRKCSFDQLKKKGVSPAALSILEEMLADQGNLRTERNARFHHGEERGFTEDSQTFQMAARFEQWGNGLRGKNKHGRSINVSRSFKEGLVELQREFNVSTKSIVKRLDQFYDILEIEFESRFGPRICAATHGLNARSRD</sequence>
<protein>
    <submittedName>
        <fullName evidence="1">Cthe_2314 family HEPN domain-containing protein</fullName>
    </submittedName>
</protein>
<accession>A0ABY7YZ65</accession>
<keyword evidence="2" id="KW-1185">Reference proteome</keyword>
<organism evidence="1 2">
    <name type="scientific">Devosia rhodophyticola</name>
    <dbReference type="NCBI Taxonomy" id="3026423"/>
    <lineage>
        <taxon>Bacteria</taxon>
        <taxon>Pseudomonadati</taxon>
        <taxon>Pseudomonadota</taxon>
        <taxon>Alphaproteobacteria</taxon>
        <taxon>Hyphomicrobiales</taxon>
        <taxon>Devosiaceae</taxon>
        <taxon>Devosia</taxon>
    </lineage>
</organism>